<dbReference type="Gene3D" id="3.30.70.2390">
    <property type="match status" value="1"/>
</dbReference>
<keyword evidence="7" id="KW-1185">Reference proteome</keyword>
<protein>
    <submittedName>
        <fullName evidence="6">LytR family transcriptional regulator</fullName>
    </submittedName>
</protein>
<dbReference type="Proteomes" id="UP000239322">
    <property type="component" value="Unassembled WGS sequence"/>
</dbReference>
<dbReference type="Pfam" id="PF03816">
    <property type="entry name" value="LytR_cpsA_psr"/>
    <property type="match status" value="1"/>
</dbReference>
<keyword evidence="3" id="KW-0472">Membrane</keyword>
<evidence type="ECO:0000313" key="6">
    <source>
        <dbReference type="EMBL" id="PRH76434.1"/>
    </source>
</evidence>
<feature type="compositionally biased region" description="Basic residues" evidence="2">
    <location>
        <begin position="18"/>
        <end position="30"/>
    </location>
</feature>
<dbReference type="InterPro" id="IPR004474">
    <property type="entry name" value="LytR_CpsA_psr"/>
</dbReference>
<reference evidence="6 7" key="1">
    <citation type="submission" date="2018-03" db="EMBL/GenBank/DDBJ databases">
        <title>Novel Streptomyces sp. from soil.</title>
        <authorList>
            <person name="Tan G.Y.A."/>
            <person name="Lee Z.Y."/>
        </authorList>
    </citation>
    <scope>NUCLEOTIDE SEQUENCE [LARGE SCALE GENOMIC DNA]</scope>
    <source>
        <strain evidence="6 7">ST5x</strain>
    </source>
</reference>
<evidence type="ECO:0000313" key="7">
    <source>
        <dbReference type="Proteomes" id="UP000239322"/>
    </source>
</evidence>
<feature type="domain" description="LytR/CpsA/Psr regulator C-terminal" evidence="5">
    <location>
        <begin position="384"/>
        <end position="474"/>
    </location>
</feature>
<evidence type="ECO:0000256" key="1">
    <source>
        <dbReference type="ARBA" id="ARBA00006068"/>
    </source>
</evidence>
<feature type="region of interest" description="Disordered" evidence="2">
    <location>
        <begin position="1"/>
        <end position="30"/>
    </location>
</feature>
<accession>A0A2S9PPV3</accession>
<keyword evidence="3" id="KW-1133">Transmembrane helix</keyword>
<organism evidence="6 7">
    <name type="scientific">Streptomyces solincola</name>
    <dbReference type="NCBI Taxonomy" id="2100817"/>
    <lineage>
        <taxon>Bacteria</taxon>
        <taxon>Bacillati</taxon>
        <taxon>Actinomycetota</taxon>
        <taxon>Actinomycetes</taxon>
        <taxon>Kitasatosporales</taxon>
        <taxon>Streptomycetaceae</taxon>
        <taxon>Streptomyces</taxon>
    </lineage>
</organism>
<sequence>MPGQRRRSAAAAPPDPRGRRKRKQPAPRKKKALLWTAGIMGFVVVGVSVTAYVIYDKLNGNINTVDVGDAANGGSLKDGPINILILGSDVRTGAGNEDYGDRENSTGHADTTFLFHVSEDRTNATALSIPRDLKTEIPDCPTKQPDGSTKVITGNKFTRFNESFGVEGRDPGCTMRTVEKLTGIKPDHFMMADFNAVKTLTTAIDGVEVCLAEPIRDDRSKLDLTAGDHTIMGEQALAFLRNRHGLGNESDLDRIKMQQQFIASMIRKMKEETLGNPKRMYKLADAVTQALTVDSGIGDIPKLTGLGQEIASIDLKNITFATVPVKDNPAEAVKATVVLDETKAPQVFSMLQNDVSFTEVKKKEKEAKSKQEALLKGARADVSEVRVDVYNGSGVIGAAQQTLVWLQNQQGVLKSSNQNNAPKQDKTSLEYGPNQADQARTLADLMGLPATAMKPAAEQAEAMQPMKLVLGGDFKGAGTSITPPKKAPDVGQVGADKRICAQ</sequence>
<evidence type="ECO:0000256" key="3">
    <source>
        <dbReference type="SAM" id="Phobius"/>
    </source>
</evidence>
<dbReference type="EMBL" id="PVLV01000499">
    <property type="protein sequence ID" value="PRH76434.1"/>
    <property type="molecule type" value="Genomic_DNA"/>
</dbReference>
<keyword evidence="3" id="KW-0812">Transmembrane</keyword>
<dbReference type="NCBIfam" id="TIGR00350">
    <property type="entry name" value="lytR_cpsA_psr"/>
    <property type="match status" value="1"/>
</dbReference>
<gene>
    <name evidence="6" type="ORF">C6N75_25655</name>
</gene>
<dbReference type="PANTHER" id="PTHR33392">
    <property type="entry name" value="POLYISOPRENYL-TEICHOIC ACID--PEPTIDOGLYCAN TEICHOIC ACID TRANSFERASE TAGU"/>
    <property type="match status" value="1"/>
</dbReference>
<proteinExistence type="inferred from homology"/>
<dbReference type="PANTHER" id="PTHR33392:SF6">
    <property type="entry name" value="POLYISOPRENYL-TEICHOIC ACID--PEPTIDOGLYCAN TEICHOIC ACID TRANSFERASE TAGU"/>
    <property type="match status" value="1"/>
</dbReference>
<evidence type="ECO:0000259" key="5">
    <source>
        <dbReference type="Pfam" id="PF13399"/>
    </source>
</evidence>
<feature type="transmembrane region" description="Helical" evidence="3">
    <location>
        <begin position="32"/>
        <end position="55"/>
    </location>
</feature>
<dbReference type="OrthoDB" id="9782542at2"/>
<comment type="caution">
    <text evidence="6">The sequence shown here is derived from an EMBL/GenBank/DDBJ whole genome shotgun (WGS) entry which is preliminary data.</text>
</comment>
<dbReference type="Gene3D" id="3.40.630.190">
    <property type="entry name" value="LCP protein"/>
    <property type="match status" value="1"/>
</dbReference>
<dbReference type="AlphaFoldDB" id="A0A2S9PPV3"/>
<dbReference type="Pfam" id="PF13399">
    <property type="entry name" value="LytR_C"/>
    <property type="match status" value="1"/>
</dbReference>
<name>A0A2S9PPV3_9ACTN</name>
<feature type="domain" description="Cell envelope-related transcriptional attenuator" evidence="4">
    <location>
        <begin position="108"/>
        <end position="270"/>
    </location>
</feature>
<comment type="similarity">
    <text evidence="1">Belongs to the LytR/CpsA/Psr (LCP) family.</text>
</comment>
<dbReference type="InterPro" id="IPR050922">
    <property type="entry name" value="LytR/CpsA/Psr_CW_biosynth"/>
</dbReference>
<feature type="region of interest" description="Disordered" evidence="2">
    <location>
        <begin position="479"/>
        <end position="502"/>
    </location>
</feature>
<dbReference type="InterPro" id="IPR027381">
    <property type="entry name" value="LytR/CpsA/Psr_C"/>
</dbReference>
<evidence type="ECO:0000259" key="4">
    <source>
        <dbReference type="Pfam" id="PF03816"/>
    </source>
</evidence>
<evidence type="ECO:0000256" key="2">
    <source>
        <dbReference type="SAM" id="MobiDB-lite"/>
    </source>
</evidence>